<feature type="region of interest" description="Disordered" evidence="1">
    <location>
        <begin position="510"/>
        <end position="555"/>
    </location>
</feature>
<dbReference type="OrthoDB" id="42382at2759"/>
<feature type="compositionally biased region" description="Low complexity" evidence="1">
    <location>
        <begin position="1291"/>
        <end position="1304"/>
    </location>
</feature>
<dbReference type="Proteomes" id="UP000838878">
    <property type="component" value="Chromosome 4"/>
</dbReference>
<proteinExistence type="predicted"/>
<feature type="compositionally biased region" description="Basic and acidic residues" evidence="1">
    <location>
        <begin position="675"/>
        <end position="684"/>
    </location>
</feature>
<evidence type="ECO:0000256" key="1">
    <source>
        <dbReference type="SAM" id="MobiDB-lite"/>
    </source>
</evidence>
<dbReference type="Gene3D" id="2.30.42.10">
    <property type="match status" value="3"/>
</dbReference>
<feature type="compositionally biased region" description="Polar residues" evidence="1">
    <location>
        <begin position="1090"/>
        <end position="1105"/>
    </location>
</feature>
<dbReference type="PROSITE" id="PS50106">
    <property type="entry name" value="PDZ"/>
    <property type="match status" value="3"/>
</dbReference>
<feature type="region of interest" description="Disordered" evidence="1">
    <location>
        <begin position="1273"/>
        <end position="1317"/>
    </location>
</feature>
<feature type="compositionally biased region" description="Low complexity" evidence="1">
    <location>
        <begin position="714"/>
        <end position="723"/>
    </location>
</feature>
<evidence type="ECO:0000313" key="3">
    <source>
        <dbReference type="EMBL" id="CAH0724885.1"/>
    </source>
</evidence>
<dbReference type="InterPro" id="IPR036034">
    <property type="entry name" value="PDZ_sf"/>
</dbReference>
<organism evidence="3 4">
    <name type="scientific">Brenthis ino</name>
    <name type="common">lesser marbled fritillary</name>
    <dbReference type="NCBI Taxonomy" id="405034"/>
    <lineage>
        <taxon>Eukaryota</taxon>
        <taxon>Metazoa</taxon>
        <taxon>Ecdysozoa</taxon>
        <taxon>Arthropoda</taxon>
        <taxon>Hexapoda</taxon>
        <taxon>Insecta</taxon>
        <taxon>Pterygota</taxon>
        <taxon>Neoptera</taxon>
        <taxon>Endopterygota</taxon>
        <taxon>Lepidoptera</taxon>
        <taxon>Glossata</taxon>
        <taxon>Ditrysia</taxon>
        <taxon>Papilionoidea</taxon>
        <taxon>Nymphalidae</taxon>
        <taxon>Heliconiinae</taxon>
        <taxon>Argynnini</taxon>
        <taxon>Brenthis</taxon>
    </lineage>
</organism>
<dbReference type="InterPro" id="IPR001478">
    <property type="entry name" value="PDZ"/>
</dbReference>
<keyword evidence="4" id="KW-1185">Reference proteome</keyword>
<gene>
    <name evidence="3" type="ORF">BINO364_LOCUS10529</name>
</gene>
<feature type="compositionally biased region" description="Polar residues" evidence="1">
    <location>
        <begin position="724"/>
        <end position="739"/>
    </location>
</feature>
<evidence type="ECO:0000259" key="2">
    <source>
        <dbReference type="PROSITE" id="PS50106"/>
    </source>
</evidence>
<accession>A0A8J9VQE3</accession>
<feature type="region of interest" description="Disordered" evidence="1">
    <location>
        <begin position="1072"/>
        <end position="1105"/>
    </location>
</feature>
<sequence>MYNLTYQGGRVGESAAWLRPVGPTASARAHAALRRRRRDAPVCDTPKRIALIAKRQFCKIWRFTKNQDSDPKVVIKTARVCVVRGMETGTTVEEFITIVPVGDDKPAIQDSTFVTVLTVGAASGAAEVIVCRPRGARLGLGLKFEGGSAAAEKVRRLLVQSCAEHSPAANAIAPWGKLIPGDEILAIDGVSVSDLTRIECVRRLKDSDETLVLLVRHFEVQNKSEQTNMESKENLDLKLNTELTRPSTLPPPVPPRKLGKKNSFKDKNILQTLGEQNALINIDITKDLENNKETIKAQHAVSTLNKLSRKSSFDSHIHRQNKESFAYLRKGSPEEVRRLVRRLSDGKAMPPDADIYIDLLSNEWERCLVLADAESDDTGSSISTVVDRLGSMAGSVENSIPSTPIMQPKSIDIQKVLNSIENIDTDILKDMTSATFLEKHKENIDDKKIEKNASLNGINNQATVPDTVLETFVQETHKKPEENDKNNNFTQNLKQNIKIDESIKTNDKLHKSEIIEKPKPMPRNTKVERSSSEKKRRPIPIPELLSPTPTEPLLTPTKKTCIETWLQRSEAEMNNKEDKVEENSAPEVLPRLIDFVPKMQFKENNIEVTPCVRPTTAPPPPPGEPREDGSGASLDTIGELDESCDVIDNAKSIENEPNKRKSIYERSFWDDRLNKSDAEDKSLSNDDTPMPSCPRQPPDGVETPSDAVEKTPELPSRLPPRLSTGWTSNRSRFSYSSRTQDARSEASVKDKIAMFSVDLVTSTDRLDKCGTLPSRSHSTVRKNNNIYTNNYTEVSSLDRRLTKSQDNLDETPRPFKRNSDRPEVLGALEIKTTEIQNKRFTQSEINNKPLFYGSTTTLPSDTSFTRQIYHTRSISEDNSNKSVSTHKSNLEYLIEQRKKSMSKLRGLVIPEVQAPIIDLPEIKVRDSISKNFLIHSLNKEVKKDNKVSCTKSLNLTENKWKTSFLPNNIPKYSPAFKRKSLQVYTPSLSKETTPERKFTEKVDTLSRISSFNNGLTGNPLKSALEFSKSSVTKSSPLFNRAVNKSYLTSTSQDFKNVEIKICTATDILDSDNDSAMSSTQSSYRSSASSPMHNLDNNIESDSSRLSPRIAQYNSYTLMKTEVPNKSFLTEKNSQQYIKRNVCRSVSSDTNISLSSSAGSAATSGSQASCSSLESSVADSDKRKVSKIYNVDTINRRNIVASAKCRSGRDVKLESPVIETKFSHESYNRSPSPIHKTSDRLSTLTPAVSAIAGKGENRRRNKIIVDTDSDSDNEVNIRQRKSDFKNTRLKRNSSTSNKNKSNENNQESEKTDDPFKHNKNEAMKDLSLTCSINRDSDKIVPLKTKNTISVHKIDSEKVKEQCNGTASVDNKKELIKAINSTSSSTLNSRPARDMKTSNMALTTKTETEQAAKTSTETYRLKKGTGSGVGLILAGGIDCEAKDVTVHRVLEDGIAAKAGIKRGSKVRSINGYKMSGLTHAQSVGVLKEQRSEVVIEIENENKVNRNMTECGSEKAESEGHQAKQVNSSKADIRLDRSVVTVVLEKAGGGAGLGFGLDGGRDSPQGDRPLTIKKLFAGGAAAQSGRIVVGAELLSAGGQSMEGFTRTQAWAALKALPAGNAENKSRLIDMLREILVENKIFSCQAEADVDRLIIETAINLQSENIVVVSEDVDVLVLLTALSLTHREIYFREPSKGKILQKVYSSKNLERVLPVCKQHILF</sequence>
<dbReference type="EMBL" id="OV170224">
    <property type="protein sequence ID" value="CAH0724885.1"/>
    <property type="molecule type" value="Genomic_DNA"/>
</dbReference>
<dbReference type="SUPFAM" id="SSF50156">
    <property type="entry name" value="PDZ domain-like"/>
    <property type="match status" value="3"/>
</dbReference>
<feature type="compositionally biased region" description="Basic and acidic residues" evidence="1">
    <location>
        <begin position="1306"/>
        <end position="1317"/>
    </location>
</feature>
<feature type="compositionally biased region" description="Basic and acidic residues" evidence="1">
    <location>
        <begin position="1274"/>
        <end position="1285"/>
    </location>
</feature>
<protein>
    <recommendedName>
        <fullName evidence="2">PDZ domain-containing protein</fullName>
    </recommendedName>
</protein>
<dbReference type="CDD" id="cd00136">
    <property type="entry name" value="PDZ_canonical"/>
    <property type="match status" value="1"/>
</dbReference>
<dbReference type="SMART" id="SM00228">
    <property type="entry name" value="PDZ"/>
    <property type="match status" value="3"/>
</dbReference>
<feature type="non-terminal residue" evidence="3">
    <location>
        <position position="1718"/>
    </location>
</feature>
<feature type="region of interest" description="Disordered" evidence="1">
    <location>
        <begin position="605"/>
        <end position="653"/>
    </location>
</feature>
<feature type="compositionally biased region" description="Low complexity" evidence="1">
    <location>
        <begin position="1074"/>
        <end position="1089"/>
    </location>
</feature>
<dbReference type="PANTHER" id="PTHR11324:SF16">
    <property type="entry name" value="PDZ DOMAIN-CONTAINING PROTEIN 2"/>
    <property type="match status" value="1"/>
</dbReference>
<name>A0A8J9VQE3_9NEOP</name>
<feature type="region of interest" description="Disordered" evidence="1">
    <location>
        <begin position="675"/>
        <end position="745"/>
    </location>
</feature>
<evidence type="ECO:0000313" key="4">
    <source>
        <dbReference type="Proteomes" id="UP000838878"/>
    </source>
</evidence>
<reference evidence="3" key="1">
    <citation type="submission" date="2021-12" db="EMBL/GenBank/DDBJ databases">
        <authorList>
            <person name="Martin H S."/>
        </authorList>
    </citation>
    <scope>NUCLEOTIDE SEQUENCE</scope>
</reference>
<feature type="compositionally biased region" description="Low complexity" evidence="1">
    <location>
        <begin position="542"/>
        <end position="555"/>
    </location>
</feature>
<dbReference type="Pfam" id="PF00595">
    <property type="entry name" value="PDZ"/>
    <property type="match status" value="3"/>
</dbReference>
<dbReference type="PANTHER" id="PTHR11324">
    <property type="entry name" value="IL16-RELATED"/>
    <property type="match status" value="1"/>
</dbReference>
<feature type="domain" description="PDZ" evidence="2">
    <location>
        <begin position="1538"/>
        <end position="1611"/>
    </location>
</feature>
<feature type="domain" description="PDZ" evidence="2">
    <location>
        <begin position="1416"/>
        <end position="1499"/>
    </location>
</feature>
<feature type="domain" description="PDZ" evidence="2">
    <location>
        <begin position="127"/>
        <end position="219"/>
    </location>
</feature>
<feature type="compositionally biased region" description="Basic and acidic residues" evidence="1">
    <location>
        <begin position="510"/>
        <end position="533"/>
    </location>
</feature>